<dbReference type="RefSeq" id="WP_261457553.1">
    <property type="nucleotide sequence ID" value="NZ_CAMKUG010000005.1"/>
</dbReference>
<dbReference type="Proteomes" id="UP001224622">
    <property type="component" value="Unassembled WGS sequence"/>
</dbReference>
<dbReference type="InterPro" id="IPR006481">
    <property type="entry name" value="Phage_lambda_GpS_holin"/>
</dbReference>
<dbReference type="Pfam" id="PF05106">
    <property type="entry name" value="Phage_holin_3_1"/>
    <property type="match status" value="1"/>
</dbReference>
<feature type="transmembrane region" description="Helical" evidence="1">
    <location>
        <begin position="95"/>
        <end position="117"/>
    </location>
</feature>
<keyword evidence="1" id="KW-1133">Transmembrane helix</keyword>
<protein>
    <submittedName>
        <fullName evidence="2">Phage holin family protein</fullName>
    </submittedName>
</protein>
<evidence type="ECO:0000313" key="2">
    <source>
        <dbReference type="EMBL" id="MDQ9125003.1"/>
    </source>
</evidence>
<feature type="transmembrane region" description="Helical" evidence="1">
    <location>
        <begin position="20"/>
        <end position="41"/>
    </location>
</feature>
<reference evidence="2" key="1">
    <citation type="submission" date="2023-08" db="EMBL/GenBank/DDBJ databases">
        <title>The Comparative Genomic Analysis of Yersiniaceae from Polar Regions.</title>
        <authorList>
            <person name="Goncharov A."/>
            <person name="Aslanov B."/>
            <person name="Kolodzhieva V."/>
            <person name="Azarov D."/>
            <person name="Mochov A."/>
            <person name="Lebedeva E."/>
        </authorList>
    </citation>
    <scope>NUCLEOTIDE SEQUENCE</scope>
    <source>
        <strain evidence="2">Vf</strain>
    </source>
</reference>
<comment type="caution">
    <text evidence="2">The sequence shown here is derived from an EMBL/GenBank/DDBJ whole genome shotgun (WGS) entry which is preliminary data.</text>
</comment>
<dbReference type="EMBL" id="JAVIGA010000001">
    <property type="protein sequence ID" value="MDQ9125003.1"/>
    <property type="molecule type" value="Genomic_DNA"/>
</dbReference>
<gene>
    <name evidence="2" type="ORF">RDT67_01030</name>
</gene>
<proteinExistence type="predicted"/>
<accession>A0AAJ2D7B7</accession>
<keyword evidence="1" id="KW-0812">Transmembrane</keyword>
<organism evidence="2 3">
    <name type="scientific">Serratia fonticola</name>
    <dbReference type="NCBI Taxonomy" id="47917"/>
    <lineage>
        <taxon>Bacteria</taxon>
        <taxon>Pseudomonadati</taxon>
        <taxon>Pseudomonadota</taxon>
        <taxon>Gammaproteobacteria</taxon>
        <taxon>Enterobacterales</taxon>
        <taxon>Yersiniaceae</taxon>
        <taxon>Serratia</taxon>
    </lineage>
</organism>
<sequence>MKMPEKDPSWLAAVATFYYHYSTGINGFFVAFVVAFRRVVWGGGKIRAGIGEALVCGIVGVSISPAIAPVIIFLVHSIPWLNGSMATIAAGKVEIAVSCMVGMFGLSAIKEFVLRVANTKLGPAKEKKDQDSPSQE</sequence>
<name>A0AAJ2D7B7_SERFO</name>
<dbReference type="AlphaFoldDB" id="A0AAJ2D7B7"/>
<evidence type="ECO:0000313" key="3">
    <source>
        <dbReference type="Proteomes" id="UP001224622"/>
    </source>
</evidence>
<evidence type="ECO:0000256" key="1">
    <source>
        <dbReference type="SAM" id="Phobius"/>
    </source>
</evidence>
<keyword evidence="1" id="KW-0472">Membrane</keyword>
<feature type="transmembrane region" description="Helical" evidence="1">
    <location>
        <begin position="53"/>
        <end position="75"/>
    </location>
</feature>